<organism evidence="1 2">
    <name type="scientific">Entomophthora muscae</name>
    <dbReference type="NCBI Taxonomy" id="34485"/>
    <lineage>
        <taxon>Eukaryota</taxon>
        <taxon>Fungi</taxon>
        <taxon>Fungi incertae sedis</taxon>
        <taxon>Zoopagomycota</taxon>
        <taxon>Entomophthoromycotina</taxon>
        <taxon>Entomophthoromycetes</taxon>
        <taxon>Entomophthorales</taxon>
        <taxon>Entomophthoraceae</taxon>
        <taxon>Entomophthora</taxon>
    </lineage>
</organism>
<keyword evidence="2" id="KW-1185">Reference proteome</keyword>
<comment type="caution">
    <text evidence="1">The sequence shown here is derived from an EMBL/GenBank/DDBJ whole genome shotgun (WGS) entry which is preliminary data.</text>
</comment>
<gene>
    <name evidence="1" type="ORF">DSO57_1002439</name>
</gene>
<accession>A0ACC2RZM3</accession>
<evidence type="ECO:0000313" key="2">
    <source>
        <dbReference type="Proteomes" id="UP001165960"/>
    </source>
</evidence>
<sequence length="97" mass="10885">MVRQFNFTPNPLVTSRSDHPFSPPNPLASEETSFGPFGVNVLKVNANRINPKRKRLLMDRGNDTQRTSILTYSPGGRTANCTQLFQTQYTNLYHGGT</sequence>
<dbReference type="EMBL" id="QTSX02006395">
    <property type="protein sequence ID" value="KAJ9055561.1"/>
    <property type="molecule type" value="Genomic_DNA"/>
</dbReference>
<protein>
    <submittedName>
        <fullName evidence="1">Uncharacterized protein</fullName>
    </submittedName>
</protein>
<evidence type="ECO:0000313" key="1">
    <source>
        <dbReference type="EMBL" id="KAJ9055561.1"/>
    </source>
</evidence>
<dbReference type="Proteomes" id="UP001165960">
    <property type="component" value="Unassembled WGS sequence"/>
</dbReference>
<reference evidence="1" key="1">
    <citation type="submission" date="2022-04" db="EMBL/GenBank/DDBJ databases">
        <title>Genome of the entomopathogenic fungus Entomophthora muscae.</title>
        <authorList>
            <person name="Elya C."/>
            <person name="Lovett B.R."/>
            <person name="Lee E."/>
            <person name="Macias A.M."/>
            <person name="Hajek A.E."/>
            <person name="De Bivort B.L."/>
            <person name="Kasson M.T."/>
            <person name="De Fine Licht H.H."/>
            <person name="Stajich J.E."/>
        </authorList>
    </citation>
    <scope>NUCLEOTIDE SEQUENCE</scope>
    <source>
        <strain evidence="1">Berkeley</strain>
    </source>
</reference>
<name>A0ACC2RZM3_9FUNG</name>
<proteinExistence type="predicted"/>